<proteinExistence type="predicted"/>
<feature type="non-terminal residue" evidence="1">
    <location>
        <position position="97"/>
    </location>
</feature>
<evidence type="ECO:0000313" key="1">
    <source>
        <dbReference type="EMBL" id="KAJ9584661.1"/>
    </source>
</evidence>
<reference evidence="1" key="2">
    <citation type="submission" date="2023-05" db="EMBL/GenBank/DDBJ databases">
        <authorList>
            <person name="Fouks B."/>
        </authorList>
    </citation>
    <scope>NUCLEOTIDE SEQUENCE</scope>
    <source>
        <strain evidence="1">Stay&amp;Tobe</strain>
        <tissue evidence="1">Testes</tissue>
    </source>
</reference>
<organism evidence="1 2">
    <name type="scientific">Diploptera punctata</name>
    <name type="common">Pacific beetle cockroach</name>
    <dbReference type="NCBI Taxonomy" id="6984"/>
    <lineage>
        <taxon>Eukaryota</taxon>
        <taxon>Metazoa</taxon>
        <taxon>Ecdysozoa</taxon>
        <taxon>Arthropoda</taxon>
        <taxon>Hexapoda</taxon>
        <taxon>Insecta</taxon>
        <taxon>Pterygota</taxon>
        <taxon>Neoptera</taxon>
        <taxon>Polyneoptera</taxon>
        <taxon>Dictyoptera</taxon>
        <taxon>Blattodea</taxon>
        <taxon>Blaberoidea</taxon>
        <taxon>Blaberidae</taxon>
        <taxon>Diplopterinae</taxon>
        <taxon>Diploptera</taxon>
    </lineage>
</organism>
<keyword evidence="2" id="KW-1185">Reference proteome</keyword>
<feature type="non-terminal residue" evidence="1">
    <location>
        <position position="1"/>
    </location>
</feature>
<name>A0AAD7ZQA7_DIPPU</name>
<evidence type="ECO:0000313" key="2">
    <source>
        <dbReference type="Proteomes" id="UP001233999"/>
    </source>
</evidence>
<dbReference type="EMBL" id="JASPKZ010007375">
    <property type="protein sequence ID" value="KAJ9584661.1"/>
    <property type="molecule type" value="Genomic_DNA"/>
</dbReference>
<comment type="caution">
    <text evidence="1">The sequence shown here is derived from an EMBL/GenBank/DDBJ whole genome shotgun (WGS) entry which is preliminary data.</text>
</comment>
<gene>
    <name evidence="1" type="ORF">L9F63_020986</name>
</gene>
<dbReference type="Proteomes" id="UP001233999">
    <property type="component" value="Unassembled WGS sequence"/>
</dbReference>
<sequence>LNESFEGRTLRIIEGAAPLYGGHLYSAFPFPFLVRNLDSVRNHIMSYDEIFGLNESFWRFSFSILVFEINRNGAPVLRLYGGSVLSVSISHSCSKIM</sequence>
<protein>
    <submittedName>
        <fullName evidence="1">Uncharacterized protein</fullName>
    </submittedName>
</protein>
<dbReference type="AlphaFoldDB" id="A0AAD7ZQA7"/>
<reference evidence="1" key="1">
    <citation type="journal article" date="2023" name="IScience">
        <title>Live-bearing cockroach genome reveals convergent evolutionary mechanisms linked to viviparity in insects and beyond.</title>
        <authorList>
            <person name="Fouks B."/>
            <person name="Harrison M.C."/>
            <person name="Mikhailova A.A."/>
            <person name="Marchal E."/>
            <person name="English S."/>
            <person name="Carruthers M."/>
            <person name="Jennings E.C."/>
            <person name="Chiamaka E.L."/>
            <person name="Frigard R.A."/>
            <person name="Pippel M."/>
            <person name="Attardo G.M."/>
            <person name="Benoit J.B."/>
            <person name="Bornberg-Bauer E."/>
            <person name="Tobe S.S."/>
        </authorList>
    </citation>
    <scope>NUCLEOTIDE SEQUENCE</scope>
    <source>
        <strain evidence="1">Stay&amp;Tobe</strain>
    </source>
</reference>
<accession>A0AAD7ZQA7</accession>